<comment type="subcellular location">
    <subcellularLocation>
        <location evidence="1">Cell envelope</location>
    </subcellularLocation>
</comment>
<protein>
    <submittedName>
        <fullName evidence="6">Thiol:disulfide interchange protein</fullName>
    </submittedName>
</protein>
<proteinExistence type="predicted"/>
<dbReference type="EMBL" id="BKAU01000009">
    <property type="protein sequence ID" value="GEP98823.1"/>
    <property type="molecule type" value="Genomic_DNA"/>
</dbReference>
<gene>
    <name evidence="6" type="ORF">CCY01nite_50830</name>
</gene>
<dbReference type="Gene3D" id="3.40.30.10">
    <property type="entry name" value="Glutaredoxin"/>
    <property type="match status" value="1"/>
</dbReference>
<dbReference type="InterPro" id="IPR036249">
    <property type="entry name" value="Thioredoxin-like_sf"/>
</dbReference>
<dbReference type="PANTHER" id="PTHR42852:SF6">
    <property type="entry name" value="THIOL:DISULFIDE INTERCHANGE PROTEIN DSBE"/>
    <property type="match status" value="1"/>
</dbReference>
<keyword evidence="4" id="KW-0676">Redox-active center</keyword>
<evidence type="ECO:0000313" key="6">
    <source>
        <dbReference type="EMBL" id="GEP98823.1"/>
    </source>
</evidence>
<dbReference type="GO" id="GO:0016209">
    <property type="term" value="F:antioxidant activity"/>
    <property type="evidence" value="ECO:0007669"/>
    <property type="project" value="InterPro"/>
</dbReference>
<dbReference type="InterPro" id="IPR013766">
    <property type="entry name" value="Thioredoxin_domain"/>
</dbReference>
<dbReference type="GO" id="GO:0017004">
    <property type="term" value="P:cytochrome complex assembly"/>
    <property type="evidence" value="ECO:0007669"/>
    <property type="project" value="UniProtKB-KW"/>
</dbReference>
<name>A0A512RT00_9BACT</name>
<dbReference type="AlphaFoldDB" id="A0A512RT00"/>
<dbReference type="InterPro" id="IPR017937">
    <property type="entry name" value="Thioredoxin_CS"/>
</dbReference>
<dbReference type="Pfam" id="PF00578">
    <property type="entry name" value="AhpC-TSA"/>
    <property type="match status" value="1"/>
</dbReference>
<keyword evidence="7" id="KW-1185">Reference proteome</keyword>
<accession>A0A512RT00</accession>
<organism evidence="6 7">
    <name type="scientific">Chitinophaga cymbidii</name>
    <dbReference type="NCBI Taxonomy" id="1096750"/>
    <lineage>
        <taxon>Bacteria</taxon>
        <taxon>Pseudomonadati</taxon>
        <taxon>Bacteroidota</taxon>
        <taxon>Chitinophagia</taxon>
        <taxon>Chitinophagales</taxon>
        <taxon>Chitinophagaceae</taxon>
        <taxon>Chitinophaga</taxon>
    </lineage>
</organism>
<feature type="domain" description="Thioredoxin" evidence="5">
    <location>
        <begin position="202"/>
        <end position="342"/>
    </location>
</feature>
<evidence type="ECO:0000256" key="3">
    <source>
        <dbReference type="ARBA" id="ARBA00023157"/>
    </source>
</evidence>
<dbReference type="Pfam" id="PF14289">
    <property type="entry name" value="DUF4369"/>
    <property type="match status" value="1"/>
</dbReference>
<evidence type="ECO:0000259" key="5">
    <source>
        <dbReference type="PROSITE" id="PS51352"/>
    </source>
</evidence>
<keyword evidence="2" id="KW-0201">Cytochrome c-type biogenesis</keyword>
<dbReference type="InterPro" id="IPR050553">
    <property type="entry name" value="Thioredoxin_ResA/DsbE_sf"/>
</dbReference>
<dbReference type="GO" id="GO:0030313">
    <property type="term" value="C:cell envelope"/>
    <property type="evidence" value="ECO:0007669"/>
    <property type="project" value="UniProtKB-SubCell"/>
</dbReference>
<evidence type="ECO:0000256" key="2">
    <source>
        <dbReference type="ARBA" id="ARBA00022748"/>
    </source>
</evidence>
<dbReference type="InterPro" id="IPR000866">
    <property type="entry name" value="AhpC/TSA"/>
</dbReference>
<reference evidence="6 7" key="1">
    <citation type="submission" date="2019-07" db="EMBL/GenBank/DDBJ databases">
        <title>Whole genome shotgun sequence of Chitinophaga cymbidii NBRC 109752.</title>
        <authorList>
            <person name="Hosoyama A."/>
            <person name="Uohara A."/>
            <person name="Ohji S."/>
            <person name="Ichikawa N."/>
        </authorList>
    </citation>
    <scope>NUCLEOTIDE SEQUENCE [LARGE SCALE GENOMIC DNA]</scope>
    <source>
        <strain evidence="6 7">NBRC 109752</strain>
    </source>
</reference>
<dbReference type="CDD" id="cd02966">
    <property type="entry name" value="TlpA_like_family"/>
    <property type="match status" value="1"/>
</dbReference>
<evidence type="ECO:0000313" key="7">
    <source>
        <dbReference type="Proteomes" id="UP000321436"/>
    </source>
</evidence>
<evidence type="ECO:0000256" key="1">
    <source>
        <dbReference type="ARBA" id="ARBA00004196"/>
    </source>
</evidence>
<dbReference type="PANTHER" id="PTHR42852">
    <property type="entry name" value="THIOL:DISULFIDE INTERCHANGE PROTEIN DSBE"/>
    <property type="match status" value="1"/>
</dbReference>
<dbReference type="InterPro" id="IPR025380">
    <property type="entry name" value="DUF4369"/>
</dbReference>
<dbReference type="PROSITE" id="PS00194">
    <property type="entry name" value="THIOREDOXIN_1"/>
    <property type="match status" value="1"/>
</dbReference>
<evidence type="ECO:0000256" key="4">
    <source>
        <dbReference type="ARBA" id="ARBA00023284"/>
    </source>
</evidence>
<comment type="caution">
    <text evidence="6">The sequence shown here is derived from an EMBL/GenBank/DDBJ whole genome shotgun (WGS) entry which is preliminary data.</text>
</comment>
<dbReference type="SUPFAM" id="SSF52833">
    <property type="entry name" value="Thioredoxin-like"/>
    <property type="match status" value="1"/>
</dbReference>
<dbReference type="Proteomes" id="UP000321436">
    <property type="component" value="Unassembled WGS sequence"/>
</dbReference>
<keyword evidence="3" id="KW-1015">Disulfide bond</keyword>
<sequence>MLTFSIAATAQESFELKGTVTEAKENGMVMLSYNDGTRFRYDTTRVRNHSFSLTGKILQPGRSMLYIEHITKQDEAQYFFLTGGTTSVKGKRVGSSEIEGGKAQSEYNLLLDQWKNVGWEPLSTSEKSKSVKMKKDSVSLAFLKSYPSSPVSFWLMEDLATASFIGENREKVAPVYEKMDSEWRASKNGKKIAGLLETAKKLGVGMPAIDFTMNDTLGKPVRLADFRGKYVLLDFWASWCVPCRGENPNVVKAWQKYKDRNFTVIGVSLDKESDKQKWINAIHMDDLTWTHLSDLKGWDNAAARAYEVRSIPMNYLIDPQGKIIGVALRGNALGEKLEEILQ</sequence>
<dbReference type="PROSITE" id="PS51352">
    <property type="entry name" value="THIOREDOXIN_2"/>
    <property type="match status" value="1"/>
</dbReference>
<dbReference type="GO" id="GO:0016491">
    <property type="term" value="F:oxidoreductase activity"/>
    <property type="evidence" value="ECO:0007669"/>
    <property type="project" value="InterPro"/>
</dbReference>